<dbReference type="InterPro" id="IPR029056">
    <property type="entry name" value="Ribokinase-like"/>
</dbReference>
<accession>A0A162RH53</accession>
<dbReference type="InterPro" id="IPR002139">
    <property type="entry name" value="Ribo/fructo_kinase"/>
</dbReference>
<evidence type="ECO:0000256" key="7">
    <source>
        <dbReference type="RuleBase" id="RU003704"/>
    </source>
</evidence>
<dbReference type="AlphaFoldDB" id="A0A162RH53"/>
<evidence type="ECO:0000256" key="1">
    <source>
        <dbReference type="ARBA" id="ARBA00005380"/>
    </source>
</evidence>
<dbReference type="GO" id="GO:0005829">
    <property type="term" value="C:cytosol"/>
    <property type="evidence" value="ECO:0007669"/>
    <property type="project" value="TreeGrafter"/>
</dbReference>
<dbReference type="GO" id="GO:2001059">
    <property type="term" value="P:D-tagatose 6-phosphate catabolic process"/>
    <property type="evidence" value="ECO:0007669"/>
    <property type="project" value="UniProtKB-UniPathway"/>
</dbReference>
<keyword evidence="4 7" id="KW-0418">Kinase</keyword>
<dbReference type="RefSeq" id="WP_068660254.1">
    <property type="nucleotide sequence ID" value="NZ_CP017770.1"/>
</dbReference>
<dbReference type="KEGG" id="pcx:LPB68_13820"/>
<keyword evidence="5 6" id="KW-0067">ATP-binding</keyword>
<dbReference type="SUPFAM" id="SSF53613">
    <property type="entry name" value="Ribokinase-like"/>
    <property type="match status" value="1"/>
</dbReference>
<dbReference type="InterPro" id="IPR011611">
    <property type="entry name" value="PfkB_dom"/>
</dbReference>
<comment type="similarity">
    <text evidence="6">Belongs to the carbohydrate kinase PfkB family. LacC subfamily.</text>
</comment>
<protein>
    <recommendedName>
        <fullName evidence="6">Tagatose-6-phosphate kinase</fullName>
        <ecNumber evidence="6">2.7.1.144</ecNumber>
    </recommendedName>
</protein>
<dbReference type="EC" id="2.7.1.144" evidence="6"/>
<dbReference type="GO" id="GO:0008443">
    <property type="term" value="F:phosphofructokinase activity"/>
    <property type="evidence" value="ECO:0007669"/>
    <property type="project" value="TreeGrafter"/>
</dbReference>
<organism evidence="9 10">
    <name type="scientific">Paenibacillus crassostreae</name>
    <dbReference type="NCBI Taxonomy" id="1763538"/>
    <lineage>
        <taxon>Bacteria</taxon>
        <taxon>Bacillati</taxon>
        <taxon>Bacillota</taxon>
        <taxon>Bacilli</taxon>
        <taxon>Bacillales</taxon>
        <taxon>Paenibacillaceae</taxon>
        <taxon>Paenibacillus</taxon>
    </lineage>
</organism>
<dbReference type="InterPro" id="IPR017583">
    <property type="entry name" value="Tagatose/fructose_Pkinase"/>
</dbReference>
<dbReference type="Pfam" id="PF00294">
    <property type="entry name" value="PfkB"/>
    <property type="match status" value="1"/>
</dbReference>
<proteinExistence type="inferred from homology"/>
<dbReference type="OrthoDB" id="9801219at2"/>
<dbReference type="PRINTS" id="PR00990">
    <property type="entry name" value="RIBOKINASE"/>
</dbReference>
<keyword evidence="6" id="KW-0423">Lactose metabolism</keyword>
<feature type="domain" description="Carbohydrate kinase PfkB" evidence="8">
    <location>
        <begin position="11"/>
        <end position="291"/>
    </location>
</feature>
<comment type="similarity">
    <text evidence="1">Belongs to the carbohydrate kinase pfkB family.</text>
</comment>
<dbReference type="GO" id="GO:0005524">
    <property type="term" value="F:ATP binding"/>
    <property type="evidence" value="ECO:0007669"/>
    <property type="project" value="UniProtKB-KW"/>
</dbReference>
<evidence type="ECO:0000313" key="9">
    <source>
        <dbReference type="EMBL" id="OAB71727.1"/>
    </source>
</evidence>
<dbReference type="UniPathway" id="UPA00704">
    <property type="reaction ID" value="UER00715"/>
</dbReference>
<evidence type="ECO:0000256" key="2">
    <source>
        <dbReference type="ARBA" id="ARBA00022679"/>
    </source>
</evidence>
<sequence length="310" mass="33267">MITTVTLNAALDITYTIPHFQVNHQHRTAEYLAVPGGKGVNVARVLHTLGDQVTATGYVAGYQGDALLAGLKAEDIQSDFIILPNGESRRAITILDQQQGTSTELIEEGPLIIEPDLHMLRRKVEAFAKQSTWMLFCGSLPMGCPSSIYAELTEISHHYGAKVGLDAHGESLREALHAKPDLVKPNEHEWAELMGIQNDGDNATIQAIASLIGDDARLIVVSQGERGALAGYAGEFYRIHIPKVNAINPVGSGDSMVAGMVSALCKGADIITTLKLGAACGTANTLHKKAGKVSMQDVDRIQRDIVVQKI</sequence>
<keyword evidence="3 6" id="KW-0547">Nucleotide-binding</keyword>
<keyword evidence="10" id="KW-1185">Reference proteome</keyword>
<dbReference type="EMBL" id="LSFN01000036">
    <property type="protein sequence ID" value="OAB71727.1"/>
    <property type="molecule type" value="Genomic_DNA"/>
</dbReference>
<dbReference type="PANTHER" id="PTHR46566:SF2">
    <property type="entry name" value="ATP-DEPENDENT 6-PHOSPHOFRUCTOKINASE ISOZYME 2"/>
    <property type="match status" value="1"/>
</dbReference>
<keyword evidence="2 6" id="KW-0808">Transferase</keyword>
<comment type="catalytic activity">
    <reaction evidence="6">
        <text>D-tagatofuranose 6-phosphate + ATP = D-tagatofuranose 1,6-bisphosphate + ADP + H(+)</text>
        <dbReference type="Rhea" id="RHEA:12420"/>
        <dbReference type="ChEBI" id="CHEBI:15378"/>
        <dbReference type="ChEBI" id="CHEBI:30616"/>
        <dbReference type="ChEBI" id="CHEBI:58694"/>
        <dbReference type="ChEBI" id="CHEBI:58695"/>
        <dbReference type="ChEBI" id="CHEBI:456216"/>
        <dbReference type="EC" id="2.7.1.144"/>
    </reaction>
</comment>
<dbReference type="GO" id="GO:0044281">
    <property type="term" value="P:small molecule metabolic process"/>
    <property type="evidence" value="ECO:0007669"/>
    <property type="project" value="UniProtKB-ARBA"/>
</dbReference>
<dbReference type="CDD" id="cd01164">
    <property type="entry name" value="FruK_PfkB_like"/>
    <property type="match status" value="1"/>
</dbReference>
<gene>
    <name evidence="9" type="ORF">PNBC_17070</name>
</gene>
<dbReference type="GO" id="GO:0016052">
    <property type="term" value="P:carbohydrate catabolic process"/>
    <property type="evidence" value="ECO:0007669"/>
    <property type="project" value="UniProtKB-ARBA"/>
</dbReference>
<dbReference type="Gene3D" id="3.40.1190.20">
    <property type="match status" value="1"/>
</dbReference>
<dbReference type="FunFam" id="3.40.1190.20:FF:000001">
    <property type="entry name" value="Phosphofructokinase"/>
    <property type="match status" value="1"/>
</dbReference>
<evidence type="ECO:0000256" key="6">
    <source>
        <dbReference type="PIRNR" id="PIRNR000535"/>
    </source>
</evidence>
<evidence type="ECO:0000313" key="10">
    <source>
        <dbReference type="Proteomes" id="UP000077134"/>
    </source>
</evidence>
<evidence type="ECO:0000256" key="4">
    <source>
        <dbReference type="ARBA" id="ARBA00022777"/>
    </source>
</evidence>
<reference evidence="9 10" key="1">
    <citation type="submission" date="2016-02" db="EMBL/GenBank/DDBJ databases">
        <title>Paenibacillus sp. LPB0068, isolated from Crassostrea gigas.</title>
        <authorList>
            <person name="Shin S.-K."/>
            <person name="Yi H."/>
        </authorList>
    </citation>
    <scope>NUCLEOTIDE SEQUENCE [LARGE SCALE GENOMIC DNA]</scope>
    <source>
        <strain evidence="9 10">LPB0068</strain>
    </source>
</reference>
<evidence type="ECO:0000256" key="3">
    <source>
        <dbReference type="ARBA" id="ARBA00022741"/>
    </source>
</evidence>
<dbReference type="NCBIfam" id="TIGR03168">
    <property type="entry name" value="1-PFK"/>
    <property type="match status" value="1"/>
</dbReference>
<dbReference type="PROSITE" id="PS00584">
    <property type="entry name" value="PFKB_KINASES_2"/>
    <property type="match status" value="1"/>
</dbReference>
<dbReference type="GO" id="GO:0005988">
    <property type="term" value="P:lactose metabolic process"/>
    <property type="evidence" value="ECO:0007669"/>
    <property type="project" value="UniProtKB-KW"/>
</dbReference>
<dbReference type="GO" id="GO:0009024">
    <property type="term" value="F:tagatose-6-phosphate kinase activity"/>
    <property type="evidence" value="ECO:0007669"/>
    <property type="project" value="UniProtKB-EC"/>
</dbReference>
<comment type="pathway">
    <text evidence="6">Carbohydrate metabolism; D-tagatose 6-phosphate degradation; D-glyceraldehyde 3-phosphate and glycerone phosphate from D-tagatose 6-phosphate: step 1/2.</text>
</comment>
<dbReference type="PANTHER" id="PTHR46566">
    <property type="entry name" value="1-PHOSPHOFRUCTOKINASE-RELATED"/>
    <property type="match status" value="1"/>
</dbReference>
<dbReference type="Proteomes" id="UP000077134">
    <property type="component" value="Unassembled WGS sequence"/>
</dbReference>
<comment type="caution">
    <text evidence="9">The sequence shown here is derived from an EMBL/GenBank/DDBJ whole genome shotgun (WGS) entry which is preliminary data.</text>
</comment>
<evidence type="ECO:0000256" key="5">
    <source>
        <dbReference type="ARBA" id="ARBA00022840"/>
    </source>
</evidence>
<evidence type="ECO:0000259" key="8">
    <source>
        <dbReference type="Pfam" id="PF00294"/>
    </source>
</evidence>
<dbReference type="STRING" id="1763538.LPB68_13820"/>
<dbReference type="PIRSF" id="PIRSF000535">
    <property type="entry name" value="1PFK/6PFK/LacC"/>
    <property type="match status" value="1"/>
</dbReference>
<name>A0A162RH53_9BACL</name>
<dbReference type="InterPro" id="IPR002173">
    <property type="entry name" value="Carboh/pur_kinase_PfkB_CS"/>
</dbReference>